<dbReference type="Gene3D" id="3.15.10.30">
    <property type="entry name" value="Haemolymph juvenile hormone binding protein"/>
    <property type="match status" value="1"/>
</dbReference>
<gene>
    <name evidence="1" type="ORF">CALMAC_LOCUS938</name>
</gene>
<evidence type="ECO:0000313" key="1">
    <source>
        <dbReference type="EMBL" id="VEN34875.1"/>
    </source>
</evidence>
<dbReference type="OrthoDB" id="7419171at2759"/>
<proteinExistence type="predicted"/>
<dbReference type="Pfam" id="PF06585">
    <property type="entry name" value="JHBP"/>
    <property type="match status" value="1"/>
</dbReference>
<organism evidence="1 2">
    <name type="scientific">Callosobruchus maculatus</name>
    <name type="common">Southern cowpea weevil</name>
    <name type="synonym">Pulse bruchid</name>
    <dbReference type="NCBI Taxonomy" id="64391"/>
    <lineage>
        <taxon>Eukaryota</taxon>
        <taxon>Metazoa</taxon>
        <taxon>Ecdysozoa</taxon>
        <taxon>Arthropoda</taxon>
        <taxon>Hexapoda</taxon>
        <taxon>Insecta</taxon>
        <taxon>Pterygota</taxon>
        <taxon>Neoptera</taxon>
        <taxon>Endopterygota</taxon>
        <taxon>Coleoptera</taxon>
        <taxon>Polyphaga</taxon>
        <taxon>Cucujiformia</taxon>
        <taxon>Chrysomeloidea</taxon>
        <taxon>Chrysomelidae</taxon>
        <taxon>Bruchinae</taxon>
        <taxon>Bruchini</taxon>
        <taxon>Callosobruchus</taxon>
    </lineage>
</organism>
<sequence>ENIFLAPNFPRCRRDDPELQKCLLQATETVKPYVIEGVPNFSKSIVNFTVPGVVLQAGNQAINYRADVNDIVLYGLENYKFEYFNYFPENLTYTSRVVFPYIYIEGKYKLKGNIFFAPLSGHGAFHVNVSKYPNKILYV</sequence>
<reference evidence="1 2" key="1">
    <citation type="submission" date="2019-01" db="EMBL/GenBank/DDBJ databases">
        <authorList>
            <person name="Sayadi A."/>
        </authorList>
    </citation>
    <scope>NUCLEOTIDE SEQUENCE [LARGE SCALE GENOMIC DNA]</scope>
</reference>
<feature type="non-terminal residue" evidence="1">
    <location>
        <position position="139"/>
    </location>
</feature>
<dbReference type="GO" id="GO:0005615">
    <property type="term" value="C:extracellular space"/>
    <property type="evidence" value="ECO:0007669"/>
    <property type="project" value="TreeGrafter"/>
</dbReference>
<dbReference type="InterPro" id="IPR038606">
    <property type="entry name" value="To_sf"/>
</dbReference>
<dbReference type="PANTHER" id="PTHR11008:SF32">
    <property type="entry name" value="CIRCADIAN CLOCK-CONTROLLED PROTEIN DAYWAKE-RELATED"/>
    <property type="match status" value="1"/>
</dbReference>
<protein>
    <submittedName>
        <fullName evidence="1">Uncharacterized protein</fullName>
    </submittedName>
</protein>
<dbReference type="EMBL" id="CAACVG010001057">
    <property type="protein sequence ID" value="VEN34875.1"/>
    <property type="molecule type" value="Genomic_DNA"/>
</dbReference>
<accession>A0A653BIR6</accession>
<dbReference type="PANTHER" id="PTHR11008">
    <property type="entry name" value="PROTEIN TAKEOUT-LIKE PROTEIN"/>
    <property type="match status" value="1"/>
</dbReference>
<keyword evidence="2" id="KW-1185">Reference proteome</keyword>
<name>A0A653BIR6_CALMS</name>
<dbReference type="AlphaFoldDB" id="A0A653BIR6"/>
<dbReference type="InterPro" id="IPR010562">
    <property type="entry name" value="Haemolymph_juvenile_hormone-bd"/>
</dbReference>
<evidence type="ECO:0000313" key="2">
    <source>
        <dbReference type="Proteomes" id="UP000410492"/>
    </source>
</evidence>
<dbReference type="Proteomes" id="UP000410492">
    <property type="component" value="Unassembled WGS sequence"/>
</dbReference>
<feature type="non-terminal residue" evidence="1">
    <location>
        <position position="1"/>
    </location>
</feature>